<name>A0ACB8TAQ6_9AGAM</name>
<protein>
    <submittedName>
        <fullName evidence="1">Actin depolymerizing protein</fullName>
    </submittedName>
</protein>
<evidence type="ECO:0000313" key="1">
    <source>
        <dbReference type="EMBL" id="KAI0065630.1"/>
    </source>
</evidence>
<evidence type="ECO:0000313" key="2">
    <source>
        <dbReference type="Proteomes" id="UP000814140"/>
    </source>
</evidence>
<organism evidence="1 2">
    <name type="scientific">Artomyces pyxidatus</name>
    <dbReference type="NCBI Taxonomy" id="48021"/>
    <lineage>
        <taxon>Eukaryota</taxon>
        <taxon>Fungi</taxon>
        <taxon>Dikarya</taxon>
        <taxon>Basidiomycota</taxon>
        <taxon>Agaricomycotina</taxon>
        <taxon>Agaricomycetes</taxon>
        <taxon>Russulales</taxon>
        <taxon>Auriscalpiaceae</taxon>
        <taxon>Artomyces</taxon>
    </lineage>
</organism>
<dbReference type="Proteomes" id="UP000814140">
    <property type="component" value="Unassembled WGS sequence"/>
</dbReference>
<reference evidence="1" key="1">
    <citation type="submission" date="2021-03" db="EMBL/GenBank/DDBJ databases">
        <authorList>
            <consortium name="DOE Joint Genome Institute"/>
            <person name="Ahrendt S."/>
            <person name="Looney B.P."/>
            <person name="Miyauchi S."/>
            <person name="Morin E."/>
            <person name="Drula E."/>
            <person name="Courty P.E."/>
            <person name="Chicoki N."/>
            <person name="Fauchery L."/>
            <person name="Kohler A."/>
            <person name="Kuo A."/>
            <person name="Labutti K."/>
            <person name="Pangilinan J."/>
            <person name="Lipzen A."/>
            <person name="Riley R."/>
            <person name="Andreopoulos W."/>
            <person name="He G."/>
            <person name="Johnson J."/>
            <person name="Barry K.W."/>
            <person name="Grigoriev I.V."/>
            <person name="Nagy L."/>
            <person name="Hibbett D."/>
            <person name="Henrissat B."/>
            <person name="Matheny P.B."/>
            <person name="Labbe J."/>
            <person name="Martin F."/>
        </authorList>
    </citation>
    <scope>NUCLEOTIDE SEQUENCE</scope>
    <source>
        <strain evidence="1">HHB10654</strain>
    </source>
</reference>
<comment type="caution">
    <text evidence="1">The sequence shown here is derived from an EMBL/GenBank/DDBJ whole genome shotgun (WGS) entry which is preliminary data.</text>
</comment>
<reference evidence="1" key="2">
    <citation type="journal article" date="2022" name="New Phytol.">
        <title>Evolutionary transition to the ectomycorrhizal habit in the genomes of a hyperdiverse lineage of mushroom-forming fungi.</title>
        <authorList>
            <person name="Looney B."/>
            <person name="Miyauchi S."/>
            <person name="Morin E."/>
            <person name="Drula E."/>
            <person name="Courty P.E."/>
            <person name="Kohler A."/>
            <person name="Kuo A."/>
            <person name="LaButti K."/>
            <person name="Pangilinan J."/>
            <person name="Lipzen A."/>
            <person name="Riley R."/>
            <person name="Andreopoulos W."/>
            <person name="He G."/>
            <person name="Johnson J."/>
            <person name="Nolan M."/>
            <person name="Tritt A."/>
            <person name="Barry K.W."/>
            <person name="Grigoriev I.V."/>
            <person name="Nagy L.G."/>
            <person name="Hibbett D."/>
            <person name="Henrissat B."/>
            <person name="Matheny P.B."/>
            <person name="Labbe J."/>
            <person name="Martin F.M."/>
        </authorList>
    </citation>
    <scope>NUCLEOTIDE SEQUENCE</scope>
    <source>
        <strain evidence="1">HHB10654</strain>
    </source>
</reference>
<sequence>MRTDHPESSDPEIRKAYRAVVQDGSLNWLLLGYGKWSSGLKLLGSGSQGLPDLKGHIPVNEVCFAFCRENVDGTPFFITIAYIPERTSGLRRARALVTSRTVQSWFRAQQAILTGSRLEDLTSDTLAAAVHATCQPQDVHTEPIIRSSSDHYDTEKALPAAPSAGPVRRAQSEGPVGGPSTLHPQRPFPPDFGSPAERARRRMEHKMHQEAEEREAERQEAARQARIKAEKAEMLRRFEEEEHRRRISLEDELHRVAEVRAQREEDEREEEHERAMQKEAKRQADLEKRLVETRRLQEYRREEQRRSEELAQQEAESRRVAEDKRRRARSLADQVRREKAAAGASVLLNGWVSIQVTDSVVWRRRHFQLDNNALKLFKNEKEVNLPLETIKLKGCVRSVNEWNEGFEELRAIPHSFALVFGNGRETMFMYTDSELDKDV</sequence>
<accession>A0ACB8TAQ6</accession>
<gene>
    <name evidence="1" type="ORF">BV25DRAFT_1913644</name>
</gene>
<dbReference type="EMBL" id="MU277195">
    <property type="protein sequence ID" value="KAI0065630.1"/>
    <property type="molecule type" value="Genomic_DNA"/>
</dbReference>
<keyword evidence="2" id="KW-1185">Reference proteome</keyword>
<proteinExistence type="predicted"/>